<dbReference type="PANTHER" id="PTHR30408:SF12">
    <property type="entry name" value="TYPE I RESTRICTION ENZYME MJAVIII SPECIFICITY SUBUNIT"/>
    <property type="match status" value="1"/>
</dbReference>
<protein>
    <submittedName>
        <fullName evidence="5">Type-i specificity determinant subunit</fullName>
    </submittedName>
</protein>
<dbReference type="GO" id="GO:0003677">
    <property type="term" value="F:DNA binding"/>
    <property type="evidence" value="ECO:0007669"/>
    <property type="project" value="UniProtKB-KW"/>
</dbReference>
<sequence length="238" mass="27558">MEVSGKQLAKIPVQVPSLSEQRRIGKLFQVIDTLIAAEKRKLILLRDKKSALLSQIFDRKMRFKGYTDPWEQCKLGEIAEIGTGSHNTQDGHLDGRFPFFIRSDQKLFLDYYDYDEEAILIPGDGRIGQIYHYMNGKYALHQRVYRIKVNSSVDTRFILYLMEACFRKHALAMNSQGTVPSLRKPIFTEWSIGLPGDRDEQIKISKLFNQLDNLIDAESQKVDLLELKKKALLQQMFI</sequence>
<comment type="similarity">
    <text evidence="1">Belongs to the type-I restriction system S methylase family.</text>
</comment>
<evidence type="ECO:0000256" key="1">
    <source>
        <dbReference type="ARBA" id="ARBA00010923"/>
    </source>
</evidence>
<evidence type="ECO:0000256" key="2">
    <source>
        <dbReference type="ARBA" id="ARBA00022747"/>
    </source>
</evidence>
<dbReference type="InterPro" id="IPR000055">
    <property type="entry name" value="Restrct_endonuc_typeI_TRD"/>
</dbReference>
<dbReference type="PANTHER" id="PTHR30408">
    <property type="entry name" value="TYPE-1 RESTRICTION ENZYME ECOKI SPECIFICITY PROTEIN"/>
    <property type="match status" value="1"/>
</dbReference>
<reference evidence="5 6" key="1">
    <citation type="submission" date="2017-07" db="EMBL/GenBank/DDBJ databases">
        <title>Bifidobacterium novel species.</title>
        <authorList>
            <person name="Lugli G.A."/>
            <person name="Milani C."/>
            <person name="Duranti S."/>
            <person name="Mangifesta M."/>
        </authorList>
    </citation>
    <scope>NUCLEOTIDE SEQUENCE [LARGE SCALE GENOMIC DNA]</scope>
    <source>
        <strain evidence="6">Goo31D</strain>
    </source>
</reference>
<dbReference type="REBASE" id="385059">
    <property type="entry name" value="S3.Ban31DORF430P"/>
</dbReference>
<dbReference type="EMBL" id="NMYC01000001">
    <property type="protein sequence ID" value="PLS28271.1"/>
    <property type="molecule type" value="Genomic_DNA"/>
</dbReference>
<dbReference type="Gene3D" id="3.90.220.20">
    <property type="entry name" value="DNA methylase specificity domains"/>
    <property type="match status" value="2"/>
</dbReference>
<name>A0A2N5J227_9BIFI</name>
<dbReference type="REBASE" id="385061">
    <property type="entry name" value="S2.Ban31DORF430P"/>
</dbReference>
<keyword evidence="2" id="KW-0680">Restriction system</keyword>
<dbReference type="InterPro" id="IPR044946">
    <property type="entry name" value="Restrct_endonuc_typeI_TRD_sf"/>
</dbReference>
<evidence type="ECO:0000313" key="6">
    <source>
        <dbReference type="Proteomes" id="UP000234935"/>
    </source>
</evidence>
<dbReference type="SUPFAM" id="SSF116734">
    <property type="entry name" value="DNA methylase specificity domain"/>
    <property type="match status" value="2"/>
</dbReference>
<dbReference type="Pfam" id="PF01420">
    <property type="entry name" value="Methylase_S"/>
    <property type="match status" value="1"/>
</dbReference>
<accession>A0A2N5J227</accession>
<evidence type="ECO:0000313" key="5">
    <source>
        <dbReference type="EMBL" id="PLS28271.1"/>
    </source>
</evidence>
<proteinExistence type="inferred from homology"/>
<evidence type="ECO:0000259" key="4">
    <source>
        <dbReference type="Pfam" id="PF01420"/>
    </source>
</evidence>
<evidence type="ECO:0000256" key="3">
    <source>
        <dbReference type="ARBA" id="ARBA00023125"/>
    </source>
</evidence>
<dbReference type="Proteomes" id="UP000234935">
    <property type="component" value="Unassembled WGS sequence"/>
</dbReference>
<dbReference type="GO" id="GO:0009307">
    <property type="term" value="P:DNA restriction-modification system"/>
    <property type="evidence" value="ECO:0007669"/>
    <property type="project" value="UniProtKB-KW"/>
</dbReference>
<feature type="domain" description="Type I restriction modification DNA specificity" evidence="4">
    <location>
        <begin position="68"/>
        <end position="226"/>
    </location>
</feature>
<dbReference type="InterPro" id="IPR052021">
    <property type="entry name" value="Type-I_RS_S_subunit"/>
</dbReference>
<comment type="caution">
    <text evidence="5">The sequence shown here is derived from an EMBL/GenBank/DDBJ whole genome shotgun (WGS) entry which is preliminary data.</text>
</comment>
<keyword evidence="6" id="KW-1185">Reference proteome</keyword>
<keyword evidence="3" id="KW-0238">DNA-binding</keyword>
<gene>
    <name evidence="5" type="ORF">CGZ88_0433</name>
</gene>
<organism evidence="5 6">
    <name type="scientific">Bifidobacterium anseris</name>
    <dbReference type="NCBI Taxonomy" id="2020963"/>
    <lineage>
        <taxon>Bacteria</taxon>
        <taxon>Bacillati</taxon>
        <taxon>Actinomycetota</taxon>
        <taxon>Actinomycetes</taxon>
        <taxon>Bifidobacteriales</taxon>
        <taxon>Bifidobacteriaceae</taxon>
        <taxon>Bifidobacterium</taxon>
    </lineage>
</organism>
<dbReference type="AlphaFoldDB" id="A0A2N5J227"/>